<dbReference type="InterPro" id="IPR029787">
    <property type="entry name" value="Nucleotide_cyclase"/>
</dbReference>
<dbReference type="SUPFAM" id="SSF52172">
    <property type="entry name" value="CheY-like"/>
    <property type="match status" value="1"/>
</dbReference>
<dbReference type="GO" id="GO:0000160">
    <property type="term" value="P:phosphorelay signal transduction system"/>
    <property type="evidence" value="ECO:0007669"/>
    <property type="project" value="InterPro"/>
</dbReference>
<dbReference type="Gene3D" id="3.20.20.450">
    <property type="entry name" value="EAL domain"/>
    <property type="match status" value="1"/>
</dbReference>
<evidence type="ECO:0000313" key="5">
    <source>
        <dbReference type="EMBL" id="TVO63876.1"/>
    </source>
</evidence>
<name>A0A557RFF4_9GAMM</name>
<dbReference type="InterPro" id="IPR052155">
    <property type="entry name" value="Biofilm_reg_signaling"/>
</dbReference>
<dbReference type="Pfam" id="PF00072">
    <property type="entry name" value="Response_reg"/>
    <property type="match status" value="1"/>
</dbReference>
<dbReference type="PANTHER" id="PTHR44757">
    <property type="entry name" value="DIGUANYLATE CYCLASE DGCP"/>
    <property type="match status" value="1"/>
</dbReference>
<dbReference type="InterPro" id="IPR000160">
    <property type="entry name" value="GGDEF_dom"/>
</dbReference>
<accession>A0A557RFF4</accession>
<feature type="domain" description="Response regulatory" evidence="2">
    <location>
        <begin position="6"/>
        <end position="125"/>
    </location>
</feature>
<feature type="domain" description="EAL" evidence="3">
    <location>
        <begin position="430"/>
        <end position="683"/>
    </location>
</feature>
<dbReference type="InterPro" id="IPR035919">
    <property type="entry name" value="EAL_sf"/>
</dbReference>
<dbReference type="CDD" id="cd01948">
    <property type="entry name" value="EAL"/>
    <property type="match status" value="1"/>
</dbReference>
<dbReference type="SMART" id="SM00052">
    <property type="entry name" value="EAL"/>
    <property type="match status" value="1"/>
</dbReference>
<dbReference type="SUPFAM" id="SSF55785">
    <property type="entry name" value="PYP-like sensor domain (PAS domain)"/>
    <property type="match status" value="1"/>
</dbReference>
<dbReference type="Gene3D" id="3.40.50.2300">
    <property type="match status" value="1"/>
</dbReference>
<dbReference type="PROSITE" id="PS50883">
    <property type="entry name" value="EAL"/>
    <property type="match status" value="1"/>
</dbReference>
<dbReference type="SMART" id="SM00267">
    <property type="entry name" value="GGDEF"/>
    <property type="match status" value="1"/>
</dbReference>
<organism evidence="5 6">
    <name type="scientific">Spiribacter aquaticus</name>
    <dbReference type="NCBI Taxonomy" id="1935996"/>
    <lineage>
        <taxon>Bacteria</taxon>
        <taxon>Pseudomonadati</taxon>
        <taxon>Pseudomonadota</taxon>
        <taxon>Gammaproteobacteria</taxon>
        <taxon>Chromatiales</taxon>
        <taxon>Ectothiorhodospiraceae</taxon>
        <taxon>Spiribacter</taxon>
    </lineage>
</organism>
<dbReference type="Pfam" id="PF00990">
    <property type="entry name" value="GGDEF"/>
    <property type="match status" value="1"/>
</dbReference>
<dbReference type="EMBL" id="VMKP01000004">
    <property type="protein sequence ID" value="TVO63876.1"/>
    <property type="molecule type" value="Genomic_DNA"/>
</dbReference>
<dbReference type="InterPro" id="IPR001633">
    <property type="entry name" value="EAL_dom"/>
</dbReference>
<evidence type="ECO:0000256" key="1">
    <source>
        <dbReference type="PROSITE-ProRule" id="PRU00169"/>
    </source>
</evidence>
<dbReference type="InterPro" id="IPR035965">
    <property type="entry name" value="PAS-like_dom_sf"/>
</dbReference>
<dbReference type="AlphaFoldDB" id="A0A557RFF4"/>
<reference evidence="5 6" key="1">
    <citation type="submission" date="2019-07" db="EMBL/GenBank/DDBJ databases">
        <title>Reclasification of Spiribacter aquaticus.</title>
        <authorList>
            <person name="Leon M.J."/>
            <person name="Sanchez-Porro C."/>
            <person name="Ventosa A."/>
        </authorList>
    </citation>
    <scope>NUCLEOTIDE SEQUENCE [LARGE SCALE GENOMIC DNA]</scope>
    <source>
        <strain evidence="5 6">SP30</strain>
    </source>
</reference>
<dbReference type="InterPro" id="IPR011006">
    <property type="entry name" value="CheY-like_superfamily"/>
</dbReference>
<comment type="caution">
    <text evidence="1">Lacks conserved residue(s) required for the propagation of feature annotation.</text>
</comment>
<evidence type="ECO:0000259" key="4">
    <source>
        <dbReference type="PROSITE" id="PS50887"/>
    </source>
</evidence>
<dbReference type="RefSeq" id="WP_144348390.1">
    <property type="nucleotide sequence ID" value="NZ_VMKP01000004.1"/>
</dbReference>
<dbReference type="PROSITE" id="PS50887">
    <property type="entry name" value="GGDEF"/>
    <property type="match status" value="1"/>
</dbReference>
<dbReference type="SUPFAM" id="SSF141868">
    <property type="entry name" value="EAL domain-like"/>
    <property type="match status" value="1"/>
</dbReference>
<feature type="domain" description="GGDEF" evidence="4">
    <location>
        <begin position="288"/>
        <end position="421"/>
    </location>
</feature>
<keyword evidence="6" id="KW-1185">Reference proteome</keyword>
<comment type="caution">
    <text evidence="5">The sequence shown here is derived from an EMBL/GenBank/DDBJ whole genome shotgun (WGS) entry which is preliminary data.</text>
</comment>
<dbReference type="InterPro" id="IPR001789">
    <property type="entry name" value="Sig_transdc_resp-reg_receiver"/>
</dbReference>
<proteinExistence type="predicted"/>
<evidence type="ECO:0000313" key="6">
    <source>
        <dbReference type="Proteomes" id="UP000316688"/>
    </source>
</evidence>
<dbReference type="Gene3D" id="3.30.70.270">
    <property type="match status" value="1"/>
</dbReference>
<dbReference type="PANTHER" id="PTHR44757:SF2">
    <property type="entry name" value="BIOFILM ARCHITECTURE MAINTENANCE PROTEIN MBAA"/>
    <property type="match status" value="1"/>
</dbReference>
<gene>
    <name evidence="5" type="ORF">FPL11_09485</name>
</gene>
<dbReference type="InterPro" id="IPR043128">
    <property type="entry name" value="Rev_trsase/Diguanyl_cyclase"/>
</dbReference>
<sequence length="687" mass="75750">MLRPQTILIVDDDPTIQLMTSAGLTKNGYIIQQADNADQALASMQTDAPDLVLASVNLPGRDGFAFIETVRLGQAGPANRDVPILILTALDDTPSIHRAFTVGATDFITKPVNLALLIERVKYALAAAERAQALADAQIEQATACRMARLGFWRYDPATGHLQWSAEAADLLECEGLPASREALIERTADNDRYRLEAALDSAIAGGRGVDVEFTLWLRDDQPTILRLQSEGGAGPSWLIGAFQDVTALRAFEDRARYLAEYDELTDLPRRRLFNRLLGDRIRQHGRQRWSITAIGLTGLSRVNTLLGINAGDQVVATFAQRLKEILPRNALVGRLEIDTFVVAAPVAAVDGPADTHEQWLAPLARSLSVAGEEVFVDFSAGTSLHPDDASDADTLISHAQQAQQFSRSRRGQPRVVFYRDIGAMDETGVLSLESDIRKALGQAQFFLVYQLQQPLSGARFNGVEALLRWRHPVHGVIPPARFIPLLEENGLIAEVGEWVLDEACRQLAIWHESDTGLVMGVNISAQQFERGDLAERITRIARRHHIDPRTLELEITESMAMQDPDASQRTLEKLRAAGFRLAIDDFGTGHSSYESLLRFPMDTLKIDRSFIEAVADDPRNRSVIRSMTLLADGLGLKTVAEGVETQRQRDYLHALEIDAIQGFLIHRPMEADACAGLLAALSEEED</sequence>
<dbReference type="SMART" id="SM00448">
    <property type="entry name" value="REC"/>
    <property type="match status" value="1"/>
</dbReference>
<dbReference type="Gene3D" id="3.30.450.20">
    <property type="entry name" value="PAS domain"/>
    <property type="match status" value="1"/>
</dbReference>
<dbReference type="Proteomes" id="UP000316688">
    <property type="component" value="Unassembled WGS sequence"/>
</dbReference>
<evidence type="ECO:0000259" key="3">
    <source>
        <dbReference type="PROSITE" id="PS50883"/>
    </source>
</evidence>
<dbReference type="Pfam" id="PF00563">
    <property type="entry name" value="EAL"/>
    <property type="match status" value="1"/>
</dbReference>
<dbReference type="PROSITE" id="PS50110">
    <property type="entry name" value="RESPONSE_REGULATORY"/>
    <property type="match status" value="1"/>
</dbReference>
<evidence type="ECO:0000259" key="2">
    <source>
        <dbReference type="PROSITE" id="PS50110"/>
    </source>
</evidence>
<protein>
    <submittedName>
        <fullName evidence="5">EAL domain-containing protein</fullName>
    </submittedName>
</protein>
<dbReference type="SUPFAM" id="SSF55073">
    <property type="entry name" value="Nucleotide cyclase"/>
    <property type="match status" value="1"/>
</dbReference>